<evidence type="ECO:0000256" key="4">
    <source>
        <dbReference type="ARBA" id="ARBA00022741"/>
    </source>
</evidence>
<dbReference type="PANTHER" id="PTHR30153">
    <property type="entry name" value="REPLICATIVE DNA HELICASE DNAB"/>
    <property type="match status" value="1"/>
</dbReference>
<name>A0A5C6FVA8_9PLAN</name>
<dbReference type="RefSeq" id="WP_146413438.1">
    <property type="nucleotide sequence ID" value="NZ_SJPZ01000001.1"/>
</dbReference>
<evidence type="ECO:0000256" key="1">
    <source>
        <dbReference type="ARBA" id="ARBA00008428"/>
    </source>
</evidence>
<reference evidence="13 14" key="1">
    <citation type="submission" date="2019-02" db="EMBL/GenBank/DDBJ databases">
        <title>Deep-cultivation of Planctomycetes and their phenomic and genomic characterization uncovers novel biology.</title>
        <authorList>
            <person name="Wiegand S."/>
            <person name="Jogler M."/>
            <person name="Boedeker C."/>
            <person name="Pinto D."/>
            <person name="Vollmers J."/>
            <person name="Rivas-Marin E."/>
            <person name="Kohn T."/>
            <person name="Peeters S.H."/>
            <person name="Heuer A."/>
            <person name="Rast P."/>
            <person name="Oberbeckmann S."/>
            <person name="Bunk B."/>
            <person name="Jeske O."/>
            <person name="Meyerdierks A."/>
            <person name="Storesund J.E."/>
            <person name="Kallscheuer N."/>
            <person name="Luecker S."/>
            <person name="Lage O.M."/>
            <person name="Pohl T."/>
            <person name="Merkel B.J."/>
            <person name="Hornburger P."/>
            <person name="Mueller R.-W."/>
            <person name="Bruemmer F."/>
            <person name="Labrenz M."/>
            <person name="Spormann A.M."/>
            <person name="Op Den Camp H."/>
            <person name="Overmann J."/>
            <person name="Amann R."/>
            <person name="Jetten M.S.M."/>
            <person name="Mascher T."/>
            <person name="Medema M.H."/>
            <person name="Devos D.P."/>
            <person name="Kaster A.-K."/>
            <person name="Ovreas L."/>
            <person name="Rohde M."/>
            <person name="Galperin M.Y."/>
            <person name="Jogler C."/>
        </authorList>
    </citation>
    <scope>NUCLEOTIDE SEQUENCE [LARGE SCALE GENOMIC DNA]</scope>
    <source>
        <strain evidence="13 14">V7</strain>
    </source>
</reference>
<keyword evidence="6 13" id="KW-0347">Helicase</keyword>
<dbReference type="GO" id="GO:0003677">
    <property type="term" value="F:DNA binding"/>
    <property type="evidence" value="ECO:0007669"/>
    <property type="project" value="UniProtKB-KW"/>
</dbReference>
<evidence type="ECO:0000256" key="9">
    <source>
        <dbReference type="ARBA" id="ARBA00023235"/>
    </source>
</evidence>
<keyword evidence="3" id="KW-0235">DNA replication</keyword>
<dbReference type="InterPro" id="IPR016136">
    <property type="entry name" value="DNA_helicase_N/primase_C"/>
</dbReference>
<keyword evidence="2" id="KW-0639">Primosome</keyword>
<protein>
    <recommendedName>
        <fullName evidence="10">DNA 5'-3' helicase</fullName>
        <ecNumber evidence="10">5.6.2.3</ecNumber>
    </recommendedName>
</protein>
<proteinExistence type="inferred from homology"/>
<dbReference type="GO" id="GO:0005524">
    <property type="term" value="F:ATP binding"/>
    <property type="evidence" value="ECO:0007669"/>
    <property type="project" value="UniProtKB-KW"/>
</dbReference>
<evidence type="ECO:0000256" key="5">
    <source>
        <dbReference type="ARBA" id="ARBA00022801"/>
    </source>
</evidence>
<keyword evidence="8" id="KW-0238">DNA-binding</keyword>
<dbReference type="EMBL" id="SJPZ01000001">
    <property type="protein sequence ID" value="TWU66909.1"/>
    <property type="molecule type" value="Genomic_DNA"/>
</dbReference>
<dbReference type="InterPro" id="IPR003593">
    <property type="entry name" value="AAA+_ATPase"/>
</dbReference>
<dbReference type="InterPro" id="IPR007693">
    <property type="entry name" value="DNA_helicase_DnaB-like_N"/>
</dbReference>
<evidence type="ECO:0000256" key="10">
    <source>
        <dbReference type="ARBA" id="ARBA00044969"/>
    </source>
</evidence>
<dbReference type="GO" id="GO:1990077">
    <property type="term" value="C:primosome complex"/>
    <property type="evidence" value="ECO:0007669"/>
    <property type="project" value="UniProtKB-KW"/>
</dbReference>
<dbReference type="InterPro" id="IPR036185">
    <property type="entry name" value="DNA_heli_DnaB-like_N_sf"/>
</dbReference>
<dbReference type="Proteomes" id="UP000316476">
    <property type="component" value="Unassembled WGS sequence"/>
</dbReference>
<dbReference type="SMART" id="SM00382">
    <property type="entry name" value="AAA"/>
    <property type="match status" value="1"/>
</dbReference>
<evidence type="ECO:0000256" key="3">
    <source>
        <dbReference type="ARBA" id="ARBA00022705"/>
    </source>
</evidence>
<keyword evidence="9" id="KW-0413">Isomerase</keyword>
<dbReference type="OrthoDB" id="9773982at2"/>
<dbReference type="Pfam" id="PF00772">
    <property type="entry name" value="DnaB"/>
    <property type="match status" value="1"/>
</dbReference>
<evidence type="ECO:0000256" key="11">
    <source>
        <dbReference type="ARBA" id="ARBA00048954"/>
    </source>
</evidence>
<comment type="catalytic activity">
    <reaction evidence="11">
        <text>ATP + H2O = ADP + phosphate + H(+)</text>
        <dbReference type="Rhea" id="RHEA:13065"/>
        <dbReference type="ChEBI" id="CHEBI:15377"/>
        <dbReference type="ChEBI" id="CHEBI:15378"/>
        <dbReference type="ChEBI" id="CHEBI:30616"/>
        <dbReference type="ChEBI" id="CHEBI:43474"/>
        <dbReference type="ChEBI" id="CHEBI:456216"/>
        <dbReference type="EC" id="5.6.2.3"/>
    </reaction>
</comment>
<comment type="similarity">
    <text evidence="1">Belongs to the helicase family. DnaB subfamily.</text>
</comment>
<keyword evidence="4" id="KW-0547">Nucleotide-binding</keyword>
<dbReference type="InterPro" id="IPR007694">
    <property type="entry name" value="DNA_helicase_DnaB-like_C"/>
</dbReference>
<organism evidence="13 14">
    <name type="scientific">Crateriforma conspicua</name>
    <dbReference type="NCBI Taxonomy" id="2527996"/>
    <lineage>
        <taxon>Bacteria</taxon>
        <taxon>Pseudomonadati</taxon>
        <taxon>Planctomycetota</taxon>
        <taxon>Planctomycetia</taxon>
        <taxon>Planctomycetales</taxon>
        <taxon>Planctomycetaceae</taxon>
        <taxon>Crateriforma</taxon>
    </lineage>
</organism>
<dbReference type="GO" id="GO:0016887">
    <property type="term" value="F:ATP hydrolysis activity"/>
    <property type="evidence" value="ECO:0007669"/>
    <property type="project" value="RHEA"/>
</dbReference>
<dbReference type="GO" id="GO:0005829">
    <property type="term" value="C:cytosol"/>
    <property type="evidence" value="ECO:0007669"/>
    <property type="project" value="TreeGrafter"/>
</dbReference>
<evidence type="ECO:0000256" key="7">
    <source>
        <dbReference type="ARBA" id="ARBA00022840"/>
    </source>
</evidence>
<dbReference type="AlphaFoldDB" id="A0A5C6FVA8"/>
<accession>A0A5C6FVA8</accession>
<keyword evidence="5 13" id="KW-0378">Hydrolase</keyword>
<dbReference type="SUPFAM" id="SSF48024">
    <property type="entry name" value="N-terminal domain of DnaB helicase"/>
    <property type="match status" value="1"/>
</dbReference>
<evidence type="ECO:0000256" key="2">
    <source>
        <dbReference type="ARBA" id="ARBA00022515"/>
    </source>
</evidence>
<evidence type="ECO:0000256" key="8">
    <source>
        <dbReference type="ARBA" id="ARBA00023125"/>
    </source>
</evidence>
<evidence type="ECO:0000313" key="14">
    <source>
        <dbReference type="Proteomes" id="UP000316476"/>
    </source>
</evidence>
<dbReference type="InterPro" id="IPR027417">
    <property type="entry name" value="P-loop_NTPase"/>
</dbReference>
<dbReference type="Gene3D" id="3.40.50.300">
    <property type="entry name" value="P-loop containing nucleotide triphosphate hydrolases"/>
    <property type="match status" value="1"/>
</dbReference>
<dbReference type="PANTHER" id="PTHR30153:SF2">
    <property type="entry name" value="REPLICATIVE DNA HELICASE"/>
    <property type="match status" value="1"/>
</dbReference>
<evidence type="ECO:0000256" key="6">
    <source>
        <dbReference type="ARBA" id="ARBA00022806"/>
    </source>
</evidence>
<dbReference type="EC" id="5.6.2.3" evidence="10"/>
<keyword evidence="7" id="KW-0067">ATP-binding</keyword>
<dbReference type="Gene3D" id="1.10.860.10">
    <property type="entry name" value="DNAb Helicase, Chain A"/>
    <property type="match status" value="1"/>
</dbReference>
<dbReference type="GO" id="GO:0043139">
    <property type="term" value="F:5'-3' DNA helicase activity"/>
    <property type="evidence" value="ECO:0007669"/>
    <property type="project" value="UniProtKB-EC"/>
</dbReference>
<feature type="domain" description="SF4 helicase" evidence="12">
    <location>
        <begin position="166"/>
        <end position="428"/>
    </location>
</feature>
<comment type="caution">
    <text evidence="13">The sequence shown here is derived from an EMBL/GenBank/DDBJ whole genome shotgun (WGS) entry which is preliminary data.</text>
</comment>
<evidence type="ECO:0000313" key="13">
    <source>
        <dbReference type="EMBL" id="TWU66909.1"/>
    </source>
</evidence>
<dbReference type="SUPFAM" id="SSF52540">
    <property type="entry name" value="P-loop containing nucleoside triphosphate hydrolases"/>
    <property type="match status" value="1"/>
</dbReference>
<dbReference type="GO" id="GO:0006269">
    <property type="term" value="P:DNA replication, synthesis of primer"/>
    <property type="evidence" value="ECO:0007669"/>
    <property type="project" value="UniProtKB-KW"/>
</dbReference>
<gene>
    <name evidence="13" type="primary">dnaC_1</name>
    <name evidence="13" type="ORF">V7x_24810</name>
</gene>
<sequence length="441" mass="47687">MNLQERSTDAERSLIGAMILDPATIDVATGIVSDADFAEPDARTAFRVTAALRDAGEAVTIDRIVRSGVPAAFAGKCCHHAVASSAEAYARDVRCLSMMRAIMAAARSFSSRVEAEAAEAMPDPSRLADWMFARLEQAVAGGSSLTTGLVCDFADEALRDIAEAIQRQGQMGQSTGFVSVDETIGGLFPGELTTIAARPGIGKTSLAIQICRHVASLGKRAVMFSLEMTGKELAQRSLCSAAEVSNQMVRSGAVDGNTFAKLQDAADGIREFDFHIDDSPETDIGRIRAICKMLATERHIDIVAVDYIGLVNPSASFRSRKRTEQVGEVTKGLKALAKTLDCPVVALSQVNREAAKEGWLRLHHLSESSSIENDSNAVWFIQRKPAESPTLRDKVFIDVAKNRNGQTGQIQIGWDPDITRFRDLEASDLENHEPAFDEWSG</sequence>
<dbReference type="Pfam" id="PF03796">
    <property type="entry name" value="DnaB_C"/>
    <property type="match status" value="1"/>
</dbReference>
<evidence type="ECO:0000259" key="12">
    <source>
        <dbReference type="PROSITE" id="PS51199"/>
    </source>
</evidence>
<dbReference type="PROSITE" id="PS51199">
    <property type="entry name" value="SF4_HELICASE"/>
    <property type="match status" value="1"/>
</dbReference>